<dbReference type="InterPro" id="IPR001915">
    <property type="entry name" value="Peptidase_M48"/>
</dbReference>
<evidence type="ECO:0000256" key="1">
    <source>
        <dbReference type="ARBA" id="ARBA00001947"/>
    </source>
</evidence>
<dbReference type="InterPro" id="IPR019734">
    <property type="entry name" value="TPR_rpt"/>
</dbReference>
<keyword evidence="6 9" id="KW-0482">Metalloprotease</keyword>
<dbReference type="GO" id="GO:0008237">
    <property type="term" value="F:metallopeptidase activity"/>
    <property type="evidence" value="ECO:0007669"/>
    <property type="project" value="UniProtKB-KW"/>
</dbReference>
<feature type="repeat" description="TPR" evidence="7">
    <location>
        <begin position="322"/>
        <end position="355"/>
    </location>
</feature>
<name>A0ABY5Y156_9BACT</name>
<keyword evidence="5" id="KW-0862">Zinc</keyword>
<feature type="domain" description="Peptidase M48" evidence="8">
    <location>
        <begin position="57"/>
        <end position="243"/>
    </location>
</feature>
<feature type="repeat" description="TPR" evidence="7">
    <location>
        <begin position="288"/>
        <end position="321"/>
    </location>
</feature>
<dbReference type="InterPro" id="IPR051156">
    <property type="entry name" value="Mito/Outer_Membr_Metalloprot"/>
</dbReference>
<dbReference type="CDD" id="cd07333">
    <property type="entry name" value="M48C_bepA_like"/>
    <property type="match status" value="1"/>
</dbReference>
<dbReference type="PANTHER" id="PTHR22726">
    <property type="entry name" value="METALLOENDOPEPTIDASE OMA1"/>
    <property type="match status" value="1"/>
</dbReference>
<dbReference type="SMART" id="SM00028">
    <property type="entry name" value="TPR"/>
    <property type="match status" value="2"/>
</dbReference>
<comment type="cofactor">
    <cofactor evidence="1">
        <name>Zn(2+)</name>
        <dbReference type="ChEBI" id="CHEBI:29105"/>
    </cofactor>
</comment>
<keyword evidence="3" id="KW-0479">Metal-binding</keyword>
<dbReference type="InterPro" id="IPR011990">
    <property type="entry name" value="TPR-like_helical_dom_sf"/>
</dbReference>
<dbReference type="Gene3D" id="1.25.40.10">
    <property type="entry name" value="Tetratricopeptide repeat domain"/>
    <property type="match status" value="1"/>
</dbReference>
<evidence type="ECO:0000313" key="9">
    <source>
        <dbReference type="EMBL" id="UWX05909.1"/>
    </source>
</evidence>
<organism evidence="9 10">
    <name type="scientific">Taurinivorans muris</name>
    <dbReference type="NCBI Taxonomy" id="2787751"/>
    <lineage>
        <taxon>Bacteria</taxon>
        <taxon>Pseudomonadati</taxon>
        <taxon>Thermodesulfobacteriota</taxon>
        <taxon>Desulfovibrionia</taxon>
        <taxon>Desulfovibrionales</taxon>
        <taxon>Desulfovibrionaceae</taxon>
        <taxon>Taurinivorans</taxon>
    </lineage>
</organism>
<dbReference type="Gene3D" id="3.30.2010.10">
    <property type="entry name" value="Metalloproteases ('zincins'), catalytic domain"/>
    <property type="match status" value="1"/>
</dbReference>
<sequence length="461" mass="51398">MIKKILAACIAACIAVISPLHVSKAGLFKEFSIRDEKELAKEFEILVKSRLPIIEDPEIKSYVRSVVDRIIAKVPPQPFDFETNVIYSPVLNAFATPGGYVCVYSGLLVNIEDEDSLAGILSHEVAHVTQRHIASRIDRGTYLSIGTLVAMVGAVLAGGGDASGALLAGSMATSQAAMLSYGRQDESDADKFGLQYMMRAGYDPRGMAKAFQVLQNKSLGASSDFPTYLSTHPNINARIAAVNSFVRGLKKTNKKIDNSRFLRAKALTVAYYADLRFAENYFSAKKSAYDYMGLGIVAHKRNQIRQAEEFLQKAVQAAPSDSLMNRELGRFYFDVGKFAQAKKYLEKALSVNPKDYMAVFFYARLLDSENHVLEAQKEYEKVLRYAPEDGEVLNFYGRVLGRQGKEFEGYLQLALAEIYRNDEARANSWLKRAGELAQTDTQKASLKNVQSIMAERKKYWK</sequence>
<protein>
    <submittedName>
        <fullName evidence="9">M48 family metalloprotease</fullName>
    </submittedName>
</protein>
<dbReference type="Pfam" id="PF14559">
    <property type="entry name" value="TPR_19"/>
    <property type="match status" value="1"/>
</dbReference>
<evidence type="ECO:0000256" key="2">
    <source>
        <dbReference type="ARBA" id="ARBA00022670"/>
    </source>
</evidence>
<gene>
    <name evidence="9" type="ORF">JBF11_00845</name>
</gene>
<accession>A0ABY5Y156</accession>
<keyword evidence="10" id="KW-1185">Reference proteome</keyword>
<proteinExistence type="predicted"/>
<evidence type="ECO:0000256" key="3">
    <source>
        <dbReference type="ARBA" id="ARBA00022723"/>
    </source>
</evidence>
<evidence type="ECO:0000256" key="5">
    <source>
        <dbReference type="ARBA" id="ARBA00022833"/>
    </source>
</evidence>
<keyword evidence="2" id="KW-0645">Protease</keyword>
<dbReference type="Pfam" id="PF01435">
    <property type="entry name" value="Peptidase_M48"/>
    <property type="match status" value="1"/>
</dbReference>
<dbReference type="PANTHER" id="PTHR22726:SF1">
    <property type="entry name" value="METALLOENDOPEPTIDASE OMA1, MITOCHONDRIAL"/>
    <property type="match status" value="1"/>
</dbReference>
<keyword evidence="7" id="KW-0802">TPR repeat</keyword>
<dbReference type="Proteomes" id="UP001058120">
    <property type="component" value="Chromosome"/>
</dbReference>
<evidence type="ECO:0000256" key="7">
    <source>
        <dbReference type="PROSITE-ProRule" id="PRU00339"/>
    </source>
</evidence>
<dbReference type="SUPFAM" id="SSF48452">
    <property type="entry name" value="TPR-like"/>
    <property type="match status" value="1"/>
</dbReference>
<evidence type="ECO:0000256" key="4">
    <source>
        <dbReference type="ARBA" id="ARBA00022801"/>
    </source>
</evidence>
<evidence type="ECO:0000313" key="10">
    <source>
        <dbReference type="Proteomes" id="UP001058120"/>
    </source>
</evidence>
<dbReference type="RefSeq" id="WP_334315502.1">
    <property type="nucleotide sequence ID" value="NZ_CP065938.1"/>
</dbReference>
<evidence type="ECO:0000259" key="8">
    <source>
        <dbReference type="Pfam" id="PF01435"/>
    </source>
</evidence>
<keyword evidence="4" id="KW-0378">Hydrolase</keyword>
<reference evidence="9" key="1">
    <citation type="submission" date="2020-12" db="EMBL/GenBank/DDBJ databases">
        <title>Taurinivorans muris gen. nov., sp. nov., fundamental and realized metabolic niche of a ubiquitous sulfidogenic bacterium in the murine intestine.</title>
        <authorList>
            <person name="Ye H."/>
            <person name="Hanson B.T."/>
            <person name="Loy A."/>
        </authorList>
    </citation>
    <scope>NUCLEOTIDE SEQUENCE</scope>
    <source>
        <strain evidence="9">LT0009</strain>
    </source>
</reference>
<evidence type="ECO:0000256" key="6">
    <source>
        <dbReference type="ARBA" id="ARBA00023049"/>
    </source>
</evidence>
<dbReference type="EMBL" id="CP065938">
    <property type="protein sequence ID" value="UWX05909.1"/>
    <property type="molecule type" value="Genomic_DNA"/>
</dbReference>
<dbReference type="PROSITE" id="PS50005">
    <property type="entry name" value="TPR"/>
    <property type="match status" value="2"/>
</dbReference>